<organism evidence="3 4">
    <name type="scientific">Prorocentrum cordatum</name>
    <dbReference type="NCBI Taxonomy" id="2364126"/>
    <lineage>
        <taxon>Eukaryota</taxon>
        <taxon>Sar</taxon>
        <taxon>Alveolata</taxon>
        <taxon>Dinophyceae</taxon>
        <taxon>Prorocentrales</taxon>
        <taxon>Prorocentraceae</taxon>
        <taxon>Prorocentrum</taxon>
    </lineage>
</organism>
<accession>A0ABN9WDN4</accession>
<feature type="region of interest" description="Disordered" evidence="2">
    <location>
        <begin position="342"/>
        <end position="376"/>
    </location>
</feature>
<feature type="compositionally biased region" description="Basic and acidic residues" evidence="2">
    <location>
        <begin position="357"/>
        <end position="366"/>
    </location>
</feature>
<dbReference type="Proteomes" id="UP001189429">
    <property type="component" value="Unassembled WGS sequence"/>
</dbReference>
<feature type="non-terminal residue" evidence="3">
    <location>
        <position position="1"/>
    </location>
</feature>
<evidence type="ECO:0000256" key="2">
    <source>
        <dbReference type="SAM" id="MobiDB-lite"/>
    </source>
</evidence>
<keyword evidence="1" id="KW-0175">Coiled coil</keyword>
<comment type="caution">
    <text evidence="3">The sequence shown here is derived from an EMBL/GenBank/DDBJ whole genome shotgun (WGS) entry which is preliminary data.</text>
</comment>
<reference evidence="3" key="1">
    <citation type="submission" date="2023-10" db="EMBL/GenBank/DDBJ databases">
        <authorList>
            <person name="Chen Y."/>
            <person name="Shah S."/>
            <person name="Dougan E. K."/>
            <person name="Thang M."/>
            <person name="Chan C."/>
        </authorList>
    </citation>
    <scope>NUCLEOTIDE SEQUENCE [LARGE SCALE GENOMIC DNA]</scope>
</reference>
<protein>
    <submittedName>
        <fullName evidence="3">Uncharacterized protein</fullName>
    </submittedName>
</protein>
<dbReference type="EMBL" id="CAUYUJ010018396">
    <property type="protein sequence ID" value="CAK0883305.1"/>
    <property type="molecule type" value="Genomic_DNA"/>
</dbReference>
<proteinExistence type="predicted"/>
<name>A0ABN9WDN4_9DINO</name>
<sequence>ACAEARAARAAEARLHEELEPKLAAARQTTQQLAAERRALLRDIRAAQERLGREATAEQAAEAEEALRMARRKRREHVKQQGAGYKMYCAGRVKDGCGGMHKGSCFLRNVEPKVPSVRKAKPERRPPWATPSDTAKLPARLQAEVAELRKQNAQKLPGGAQPGVQLTEQGKSEDDEDAKIMVQVAAHEGIHAACVGVPGMELMATDALAAKGALLEKRRSKQPLCAQIRQLSTKLQNETSKLEKLEKAAAAKAAELSQLQKDAAEAESKAAAQRVVIVELEGQLQQLGNSAPQPPDGAKPVAGGQLDTSVLDALLEAAGVHGELLVAVKANPLVEKLVAPVQAPSGGGGAAVPDGEPSQKRPKFTEPDFDGMDEDKLRDGLSAVGFVGELPSEVEELRAMAKKAFSGAKAWSPY</sequence>
<feature type="coiled-coil region" evidence="1">
    <location>
        <begin position="30"/>
        <end position="80"/>
    </location>
</feature>
<evidence type="ECO:0000256" key="1">
    <source>
        <dbReference type="SAM" id="Coils"/>
    </source>
</evidence>
<evidence type="ECO:0000313" key="3">
    <source>
        <dbReference type="EMBL" id="CAK0883305.1"/>
    </source>
</evidence>
<feature type="coiled-coil region" evidence="1">
    <location>
        <begin position="228"/>
        <end position="276"/>
    </location>
</feature>
<gene>
    <name evidence="3" type="ORF">PCOR1329_LOCUS65550</name>
</gene>
<feature type="region of interest" description="Disordered" evidence="2">
    <location>
        <begin position="116"/>
        <end position="137"/>
    </location>
</feature>
<feature type="region of interest" description="Disordered" evidence="2">
    <location>
        <begin position="153"/>
        <end position="176"/>
    </location>
</feature>
<keyword evidence="4" id="KW-1185">Reference proteome</keyword>
<evidence type="ECO:0000313" key="4">
    <source>
        <dbReference type="Proteomes" id="UP001189429"/>
    </source>
</evidence>